<dbReference type="GO" id="GO:0003899">
    <property type="term" value="F:DNA-directed RNA polymerase activity"/>
    <property type="evidence" value="ECO:0007669"/>
    <property type="project" value="UniProtKB-EC"/>
</dbReference>
<evidence type="ECO:0000256" key="14">
    <source>
        <dbReference type="ARBA" id="ARBA00073930"/>
    </source>
</evidence>
<gene>
    <name evidence="17" type="ORF">WN944_007205</name>
</gene>
<keyword evidence="9" id="KW-0862">Zinc</keyword>
<dbReference type="SUPFAM" id="SSF64484">
    <property type="entry name" value="beta and beta-prime subunits of DNA dependent RNA-polymerase"/>
    <property type="match status" value="1"/>
</dbReference>
<evidence type="ECO:0000256" key="4">
    <source>
        <dbReference type="ARBA" id="ARBA00016625"/>
    </source>
</evidence>
<keyword evidence="18" id="KW-1185">Reference proteome</keyword>
<proteinExistence type="inferred from homology"/>
<dbReference type="Proteomes" id="UP001428341">
    <property type="component" value="Unassembled WGS sequence"/>
</dbReference>
<sequence length="130" mass="14511">MENRFQYSPAEVAKVRLVKFGILSPDEIVKRQMSVAQIRHGETTEKGKPKAGGLSDPRLGTINREMKCETCTANMAECPGHFGHFELAKPMFHAGFMKTVLTIMRCVCFNCSKILADEILLCMKEVVQCG</sequence>
<dbReference type="InterPro" id="IPR045867">
    <property type="entry name" value="DNA-dir_RpoC_beta_prime"/>
</dbReference>
<evidence type="ECO:0000259" key="16">
    <source>
        <dbReference type="Pfam" id="PF04997"/>
    </source>
</evidence>
<dbReference type="AlphaFoldDB" id="A0AAP0MKJ5"/>
<evidence type="ECO:0000256" key="6">
    <source>
        <dbReference type="ARBA" id="ARBA00022679"/>
    </source>
</evidence>
<accession>A0AAP0MKJ5</accession>
<evidence type="ECO:0000256" key="13">
    <source>
        <dbReference type="ARBA" id="ARBA00048552"/>
    </source>
</evidence>
<comment type="similarity">
    <text evidence="2">Belongs to the RNA polymerase beta' chain family.</text>
</comment>
<dbReference type="FunFam" id="4.10.860.120:FF:000003">
    <property type="entry name" value="DNA-directed RNA polymerase subunit"/>
    <property type="match status" value="1"/>
</dbReference>
<evidence type="ECO:0000256" key="11">
    <source>
        <dbReference type="ARBA" id="ARBA00023125"/>
    </source>
</evidence>
<dbReference type="EMBL" id="JBCGBO010000003">
    <property type="protein sequence ID" value="KAK9215201.1"/>
    <property type="molecule type" value="Genomic_DNA"/>
</dbReference>
<dbReference type="EC" id="2.7.7.6" evidence="3"/>
<protein>
    <recommendedName>
        <fullName evidence="4">DNA-directed RNA polymerase II subunit RPB1</fullName>
        <ecNumber evidence="3">2.7.7.6</ecNumber>
    </recommendedName>
    <alternativeName>
        <fullName evidence="14">DNA-directed RNA polymerase II subunit rpb1</fullName>
    </alternativeName>
</protein>
<keyword evidence="8" id="KW-0479">Metal-binding</keyword>
<reference evidence="17 18" key="1">
    <citation type="submission" date="2024-05" db="EMBL/GenBank/DDBJ databases">
        <title>Haplotype-resolved chromosome-level genome assembly of Huyou (Citrus changshanensis).</title>
        <authorList>
            <person name="Miao C."/>
            <person name="Chen W."/>
            <person name="Wu Y."/>
            <person name="Wang L."/>
            <person name="Zhao S."/>
            <person name="Grierson D."/>
            <person name="Xu C."/>
            <person name="Chen K."/>
        </authorList>
    </citation>
    <scope>NUCLEOTIDE SEQUENCE [LARGE SCALE GENOMIC DNA]</scope>
    <source>
        <strain evidence="17">01-14</strain>
        <tissue evidence="17">Leaf</tissue>
    </source>
</reference>
<evidence type="ECO:0000313" key="17">
    <source>
        <dbReference type="EMBL" id="KAK9215201.1"/>
    </source>
</evidence>
<evidence type="ECO:0000256" key="7">
    <source>
        <dbReference type="ARBA" id="ARBA00022695"/>
    </source>
</evidence>
<dbReference type="Pfam" id="PF04997">
    <property type="entry name" value="RNA_pol_Rpb1_1"/>
    <property type="match status" value="1"/>
</dbReference>
<dbReference type="InterPro" id="IPR007080">
    <property type="entry name" value="RNA_pol_Rpb1_1"/>
</dbReference>
<evidence type="ECO:0000256" key="8">
    <source>
        <dbReference type="ARBA" id="ARBA00022723"/>
    </source>
</evidence>
<dbReference type="InterPro" id="IPR044893">
    <property type="entry name" value="RNA_pol_Rpb1_clamp_domain"/>
</dbReference>
<keyword evidence="6" id="KW-0808">Transferase</keyword>
<evidence type="ECO:0000256" key="3">
    <source>
        <dbReference type="ARBA" id="ARBA00012418"/>
    </source>
</evidence>
<keyword evidence="11" id="KW-0238">DNA-binding</keyword>
<keyword evidence="12" id="KW-0804">Transcription</keyword>
<evidence type="ECO:0000256" key="9">
    <source>
        <dbReference type="ARBA" id="ARBA00022833"/>
    </source>
</evidence>
<dbReference type="GO" id="GO:0046872">
    <property type="term" value="F:metal ion binding"/>
    <property type="evidence" value="ECO:0007669"/>
    <property type="project" value="UniProtKB-KW"/>
</dbReference>
<keyword evidence="7" id="KW-0548">Nucleotidyltransferase</keyword>
<comment type="catalytic activity">
    <reaction evidence="13">
        <text>RNA(n) + a ribonucleoside 5'-triphosphate = RNA(n+1) + diphosphate</text>
        <dbReference type="Rhea" id="RHEA:21248"/>
        <dbReference type="Rhea" id="RHEA-COMP:14527"/>
        <dbReference type="Rhea" id="RHEA-COMP:17342"/>
        <dbReference type="ChEBI" id="CHEBI:33019"/>
        <dbReference type="ChEBI" id="CHEBI:61557"/>
        <dbReference type="ChEBI" id="CHEBI:140395"/>
        <dbReference type="EC" id="2.7.7.6"/>
    </reaction>
</comment>
<evidence type="ECO:0000256" key="2">
    <source>
        <dbReference type="ARBA" id="ARBA00006460"/>
    </source>
</evidence>
<dbReference type="GO" id="GO:0003677">
    <property type="term" value="F:DNA binding"/>
    <property type="evidence" value="ECO:0007669"/>
    <property type="project" value="UniProtKB-KW"/>
</dbReference>
<keyword evidence="10" id="KW-0460">Magnesium</keyword>
<dbReference type="Gene3D" id="4.10.860.120">
    <property type="entry name" value="RNA polymerase II, clamp domain"/>
    <property type="match status" value="1"/>
</dbReference>
<evidence type="ECO:0000256" key="1">
    <source>
        <dbReference type="ARBA" id="ARBA00004123"/>
    </source>
</evidence>
<feature type="compositionally biased region" description="Basic and acidic residues" evidence="15">
    <location>
        <begin position="39"/>
        <end position="48"/>
    </location>
</feature>
<evidence type="ECO:0000256" key="10">
    <source>
        <dbReference type="ARBA" id="ARBA00022842"/>
    </source>
</evidence>
<comment type="subcellular location">
    <subcellularLocation>
        <location evidence="1">Nucleus</location>
    </subcellularLocation>
</comment>
<evidence type="ECO:0000256" key="12">
    <source>
        <dbReference type="ARBA" id="ARBA00023163"/>
    </source>
</evidence>
<keyword evidence="5" id="KW-0240">DNA-directed RNA polymerase</keyword>
<name>A0AAP0MKJ5_9ROSI</name>
<dbReference type="PANTHER" id="PTHR19376">
    <property type="entry name" value="DNA-DIRECTED RNA POLYMERASE"/>
    <property type="match status" value="1"/>
</dbReference>
<feature type="region of interest" description="Disordered" evidence="15">
    <location>
        <begin position="39"/>
        <end position="58"/>
    </location>
</feature>
<evidence type="ECO:0000256" key="5">
    <source>
        <dbReference type="ARBA" id="ARBA00022478"/>
    </source>
</evidence>
<dbReference type="GO" id="GO:0005665">
    <property type="term" value="C:RNA polymerase II, core complex"/>
    <property type="evidence" value="ECO:0007669"/>
    <property type="project" value="TreeGrafter"/>
</dbReference>
<evidence type="ECO:0000256" key="15">
    <source>
        <dbReference type="SAM" id="MobiDB-lite"/>
    </source>
</evidence>
<dbReference type="GO" id="GO:0006351">
    <property type="term" value="P:DNA-templated transcription"/>
    <property type="evidence" value="ECO:0007669"/>
    <property type="project" value="InterPro"/>
</dbReference>
<evidence type="ECO:0000313" key="18">
    <source>
        <dbReference type="Proteomes" id="UP001428341"/>
    </source>
</evidence>
<comment type="caution">
    <text evidence="17">The sequence shown here is derived from an EMBL/GenBank/DDBJ whole genome shotgun (WGS) entry which is preliminary data.</text>
</comment>
<organism evidence="17 18">
    <name type="scientific">Citrus x changshan-huyou</name>
    <dbReference type="NCBI Taxonomy" id="2935761"/>
    <lineage>
        <taxon>Eukaryota</taxon>
        <taxon>Viridiplantae</taxon>
        <taxon>Streptophyta</taxon>
        <taxon>Embryophyta</taxon>
        <taxon>Tracheophyta</taxon>
        <taxon>Spermatophyta</taxon>
        <taxon>Magnoliopsida</taxon>
        <taxon>eudicotyledons</taxon>
        <taxon>Gunneridae</taxon>
        <taxon>Pentapetalae</taxon>
        <taxon>rosids</taxon>
        <taxon>malvids</taxon>
        <taxon>Sapindales</taxon>
        <taxon>Rutaceae</taxon>
        <taxon>Aurantioideae</taxon>
        <taxon>Citrus</taxon>
    </lineage>
</organism>
<dbReference type="PANTHER" id="PTHR19376:SF37">
    <property type="entry name" value="DNA-DIRECTED RNA POLYMERASE II SUBUNIT RPB1"/>
    <property type="match status" value="1"/>
</dbReference>
<feature type="domain" description="RNA polymerase Rpb1" evidence="16">
    <location>
        <begin position="14"/>
        <end position="118"/>
    </location>
</feature>